<reference evidence="2 3" key="1">
    <citation type="journal article" date="2015" name="BMC Genomics">
        <title>The genome of the truffle-parasite Tolypocladium ophioglossoides and the evolution of antifungal peptaibiotics.</title>
        <authorList>
            <person name="Quandt C.A."/>
            <person name="Bushley K.E."/>
            <person name="Spatafora J.W."/>
        </authorList>
    </citation>
    <scope>NUCLEOTIDE SEQUENCE [LARGE SCALE GENOMIC DNA]</scope>
    <source>
        <strain evidence="2 3">CBS 100239</strain>
    </source>
</reference>
<dbReference type="AlphaFoldDB" id="A0A0L0NJ51"/>
<keyword evidence="3" id="KW-1185">Reference proteome</keyword>
<comment type="caution">
    <text evidence="2">The sequence shown here is derived from an EMBL/GenBank/DDBJ whole genome shotgun (WGS) entry which is preliminary data.</text>
</comment>
<evidence type="ECO:0000313" key="2">
    <source>
        <dbReference type="EMBL" id="KND93775.1"/>
    </source>
</evidence>
<evidence type="ECO:0000256" key="1">
    <source>
        <dbReference type="SAM" id="MobiDB-lite"/>
    </source>
</evidence>
<dbReference type="Proteomes" id="UP000036947">
    <property type="component" value="Unassembled WGS sequence"/>
</dbReference>
<dbReference type="PIRSF" id="PIRSF029958">
    <property type="entry name" value="Necrosis-inducing_protein"/>
    <property type="match status" value="1"/>
</dbReference>
<dbReference type="InterPro" id="IPR008701">
    <property type="entry name" value="NPP1"/>
</dbReference>
<dbReference type="PANTHER" id="PTHR33657">
    <property type="entry name" value="DOMAIN PROTEIN, PUTATIVE (AFU_ORTHOLOGUE AFUA_5G00600)-RELATED"/>
    <property type="match status" value="1"/>
</dbReference>
<dbReference type="OrthoDB" id="89086at2759"/>
<dbReference type="PANTHER" id="PTHR33657:SF6">
    <property type="entry name" value="SECRETED PROTEIN"/>
    <property type="match status" value="1"/>
</dbReference>
<sequence>MWQPALDFDTDSCYNVPAISPDGRIDKGRSQHESNTQGCRDEYDLDHSNVYSRQRCNSNGWCGYLYDYFFQKDVGDRMLIGHQYDWEHIAVWTKDGVPRIGAVSAHGGYNARLWRDIPKEGTHVKAVYNKDGAIGTHYFRWSMGPGDEPPENHKHVWWRSDLISWNGFPSVKMRNRLARYDFGEASMAIRDDTFAWNLERSVRHIRKKVPAFSFNFSRDDGSPGTPGLPGGRRRM</sequence>
<dbReference type="EMBL" id="LFRF01000003">
    <property type="protein sequence ID" value="KND93775.1"/>
    <property type="molecule type" value="Genomic_DNA"/>
</dbReference>
<evidence type="ECO:0000313" key="3">
    <source>
        <dbReference type="Proteomes" id="UP000036947"/>
    </source>
</evidence>
<accession>A0A0L0NJ51</accession>
<name>A0A0L0NJ51_TOLOC</name>
<dbReference type="Pfam" id="PF05630">
    <property type="entry name" value="NPP1"/>
    <property type="match status" value="1"/>
</dbReference>
<gene>
    <name evidence="2" type="ORF">TOPH_01930</name>
</gene>
<dbReference type="STRING" id="1163406.A0A0L0NJ51"/>
<feature type="region of interest" description="Disordered" evidence="1">
    <location>
        <begin position="216"/>
        <end position="235"/>
    </location>
</feature>
<organism evidence="2 3">
    <name type="scientific">Tolypocladium ophioglossoides (strain CBS 100239)</name>
    <name type="common">Snaketongue truffleclub</name>
    <name type="synonym">Elaphocordyceps ophioglossoides</name>
    <dbReference type="NCBI Taxonomy" id="1163406"/>
    <lineage>
        <taxon>Eukaryota</taxon>
        <taxon>Fungi</taxon>
        <taxon>Dikarya</taxon>
        <taxon>Ascomycota</taxon>
        <taxon>Pezizomycotina</taxon>
        <taxon>Sordariomycetes</taxon>
        <taxon>Hypocreomycetidae</taxon>
        <taxon>Hypocreales</taxon>
        <taxon>Ophiocordycipitaceae</taxon>
        <taxon>Tolypocladium</taxon>
    </lineage>
</organism>
<protein>
    <submittedName>
        <fullName evidence="2">Uncharacterized protein</fullName>
    </submittedName>
</protein>
<proteinExistence type="predicted"/>